<dbReference type="InterPro" id="IPR011041">
    <property type="entry name" value="Quinoprot_gluc/sorb_DH_b-prop"/>
</dbReference>
<comment type="caution">
    <text evidence="3">The sequence shown here is derived from an EMBL/GenBank/DDBJ whole genome shotgun (WGS) entry which is preliminary data.</text>
</comment>
<dbReference type="InterPro" id="IPR011042">
    <property type="entry name" value="6-blade_b-propeller_TolB-like"/>
</dbReference>
<accession>A0ABT6F888</accession>
<dbReference type="InterPro" id="IPR011989">
    <property type="entry name" value="ARM-like"/>
</dbReference>
<evidence type="ECO:0000313" key="4">
    <source>
        <dbReference type="Proteomes" id="UP001216907"/>
    </source>
</evidence>
<feature type="signal peptide" evidence="1">
    <location>
        <begin position="1"/>
        <end position="22"/>
    </location>
</feature>
<sequence length="1050" mass="110897">MRGSIGLTVFLSLAAMAPKAIASPPETPAAADGWTITLEARTPSKFAPTTATAGRAGEVYVGGYFDAASSKSRGAVLRIAAGRVSTFAEDLNPVNGLERIGDEVFVVHTPTLSAFHVPGGDGRAEGRRDLVNGLSVASEAGSADEHGALAIRRGMDGFLYVAVGDKGIPGAVGKAGATIRMEGGGVVRVRPDGSELEIVSTGDARPTGLAIASNDDLFAFSAVDEPRWGQRLHQPIVGGRYGYPYEFVSAEFRALPPISKFEGRRSGQGAFFDAGPAILGEFAACDPDAQTVFRNVMHKAGGGSSLVTRTPLVTRGGVPDFHPRSIAADQRGFWLVDAGSTGGGNEQATGRIYRLLDESSEPESVVVPPRDGTIETWVGELDQPSRSRRLDAQDHLEAAGPAAVAPLIARLNRPEPLSGRLHALWALDRTGTAPGGEAIRAALLDASPQLRLHAARSAGIRRDLASRDGLAKLLSDRDPAVRREAAIALGRLGDRAVVPALLASLGDGDRYAAWTIRRAILELGCDDLEALVSALIDPRRREAALLLADESWSTSIVEALVNALPRTPEPAVRGRMLACLAGQYRRYPDWSGAWYGPKPLAGPRPKKTEPWEPAGMAAVLKGLEQGLGDADASVRYQAVFGLQAVGPPAGPLLREALAKEPDGDNQAALVEALGALNDAASTRLLLPIVVDSKRPEAVRSAALDALNRLRGRDVVRARLTILYEEDAPDTLVAKALPALARDGFLPPNDLAGFLHHASPLVRAAAVMSLNPSRPLPADVKNVVLARLDDEDSDVRRAAFLAAGPLKLREAVPRLVEKAGSTRDDDRTAILAALCSLPDPRALPLYVAALDDPDPSLRRGSLGALLAIRDRVEPDLRRLAAKGGRSPDAALALERVLARLEPVRNWRLLGPMPPQAFDWMAPDGSIDPSRSYPGPQGEAVRWTRGAESREGVVELAATPNPALAAVTVAHAEFPSDTARRALLVVESDGPIQVALNGQVVLPVTSEGKEAPEQFAATLVKGVNHLTVSGNPGASGRRFVVSFAKPGEPMNR</sequence>
<dbReference type="PANTHER" id="PTHR12697">
    <property type="entry name" value="PBS LYASE HEAT-LIKE PROTEIN"/>
    <property type="match status" value="1"/>
</dbReference>
<gene>
    <name evidence="3" type="ORF">PZE19_07965</name>
</gene>
<evidence type="ECO:0000313" key="3">
    <source>
        <dbReference type="EMBL" id="MDG3003701.1"/>
    </source>
</evidence>
<dbReference type="SMART" id="SM00567">
    <property type="entry name" value="EZ_HEAT"/>
    <property type="match status" value="8"/>
</dbReference>
<dbReference type="Gene3D" id="1.25.10.10">
    <property type="entry name" value="Leucine-rich Repeat Variant"/>
    <property type="match status" value="3"/>
</dbReference>
<keyword evidence="1" id="KW-0732">Signal</keyword>
<evidence type="ECO:0000256" key="1">
    <source>
        <dbReference type="SAM" id="SignalP"/>
    </source>
</evidence>
<dbReference type="RefSeq" id="WP_277860051.1">
    <property type="nucleotide sequence ID" value="NZ_JARRAG010000001.1"/>
</dbReference>
<name>A0ABT6F888_9BACT</name>
<proteinExistence type="predicted"/>
<dbReference type="Pfam" id="PF23500">
    <property type="entry name" value="DUF7133"/>
    <property type="match status" value="1"/>
</dbReference>
<dbReference type="Gene3D" id="2.120.10.30">
    <property type="entry name" value="TolB, C-terminal domain"/>
    <property type="match status" value="1"/>
</dbReference>
<evidence type="ECO:0000259" key="2">
    <source>
        <dbReference type="Pfam" id="PF23500"/>
    </source>
</evidence>
<feature type="domain" description="DUF7133" evidence="2">
    <location>
        <begin position="83"/>
        <end position="223"/>
    </location>
</feature>
<dbReference type="SUPFAM" id="SSF50952">
    <property type="entry name" value="Soluble quinoprotein glucose dehydrogenase"/>
    <property type="match status" value="1"/>
</dbReference>
<dbReference type="SUPFAM" id="SSF48371">
    <property type="entry name" value="ARM repeat"/>
    <property type="match status" value="1"/>
</dbReference>
<dbReference type="EMBL" id="JARRAG010000001">
    <property type="protein sequence ID" value="MDG3003701.1"/>
    <property type="molecule type" value="Genomic_DNA"/>
</dbReference>
<feature type="chain" id="PRO_5047334405" evidence="1">
    <location>
        <begin position="23"/>
        <end position="1050"/>
    </location>
</feature>
<dbReference type="PANTHER" id="PTHR12697:SF5">
    <property type="entry name" value="DEOXYHYPUSINE HYDROXYLASE"/>
    <property type="match status" value="1"/>
</dbReference>
<reference evidence="3 4" key="1">
    <citation type="submission" date="2023-03" db="EMBL/GenBank/DDBJ databases">
        <title>Paludisphaera mucosa sp. nov. a novel planctomycete from northern fen.</title>
        <authorList>
            <person name="Ivanova A."/>
        </authorList>
    </citation>
    <scope>NUCLEOTIDE SEQUENCE [LARGE SCALE GENOMIC DNA]</scope>
    <source>
        <strain evidence="3 4">Pla2</strain>
    </source>
</reference>
<protein>
    <submittedName>
        <fullName evidence="3">HEAT repeat domain-containing protein</fullName>
    </submittedName>
</protein>
<dbReference type="InterPro" id="IPR016024">
    <property type="entry name" value="ARM-type_fold"/>
</dbReference>
<dbReference type="InterPro" id="IPR004155">
    <property type="entry name" value="PBS_lyase_HEAT"/>
</dbReference>
<dbReference type="Proteomes" id="UP001216907">
    <property type="component" value="Unassembled WGS sequence"/>
</dbReference>
<dbReference type="Pfam" id="PF13646">
    <property type="entry name" value="HEAT_2"/>
    <property type="match status" value="3"/>
</dbReference>
<organism evidence="3 4">
    <name type="scientific">Paludisphaera mucosa</name>
    <dbReference type="NCBI Taxonomy" id="3030827"/>
    <lineage>
        <taxon>Bacteria</taxon>
        <taxon>Pseudomonadati</taxon>
        <taxon>Planctomycetota</taxon>
        <taxon>Planctomycetia</taxon>
        <taxon>Isosphaerales</taxon>
        <taxon>Isosphaeraceae</taxon>
        <taxon>Paludisphaera</taxon>
    </lineage>
</organism>
<keyword evidence="4" id="KW-1185">Reference proteome</keyword>
<dbReference type="InterPro" id="IPR055557">
    <property type="entry name" value="DUF7133"/>
</dbReference>